<dbReference type="Proteomes" id="UP000553632">
    <property type="component" value="Unassembled WGS sequence"/>
</dbReference>
<organism evidence="1 2">
    <name type="scientific">Perkinsus olseni</name>
    <name type="common">Perkinsus atlanticus</name>
    <dbReference type="NCBI Taxonomy" id="32597"/>
    <lineage>
        <taxon>Eukaryota</taxon>
        <taxon>Sar</taxon>
        <taxon>Alveolata</taxon>
        <taxon>Perkinsozoa</taxon>
        <taxon>Perkinsea</taxon>
        <taxon>Perkinsida</taxon>
        <taxon>Perkinsidae</taxon>
        <taxon>Perkinsus</taxon>
    </lineage>
</organism>
<dbReference type="EMBL" id="JABANO010009732">
    <property type="protein sequence ID" value="KAF4746332.1"/>
    <property type="molecule type" value="Genomic_DNA"/>
</dbReference>
<gene>
    <name evidence="1" type="ORF">FOZ63_016444</name>
</gene>
<protein>
    <submittedName>
        <fullName evidence="1">Uncharacterized protein</fullName>
    </submittedName>
</protein>
<sequence length="135" mass="14952">MGVIAIKEFIAANGEVLFGADGSEEVLVMPVYLGRWKERLSNSYPLTFHVSPLPFAELGSSQPPLLLATRDKHSKSVEDLLFEEDQCVADLEETLDPQPLKREKVDNGAQRFISDIDLDAVEGGCQMLIWSRCGT</sequence>
<keyword evidence="2" id="KW-1185">Reference proteome</keyword>
<comment type="caution">
    <text evidence="1">The sequence shown here is derived from an EMBL/GenBank/DDBJ whole genome shotgun (WGS) entry which is preliminary data.</text>
</comment>
<proteinExistence type="predicted"/>
<dbReference type="AlphaFoldDB" id="A0A7J6TNU9"/>
<evidence type="ECO:0000313" key="2">
    <source>
        <dbReference type="Proteomes" id="UP000553632"/>
    </source>
</evidence>
<reference evidence="1 2" key="1">
    <citation type="submission" date="2020-04" db="EMBL/GenBank/DDBJ databases">
        <title>Perkinsus olseni comparative genomics.</title>
        <authorList>
            <person name="Bogema D.R."/>
        </authorList>
    </citation>
    <scope>NUCLEOTIDE SEQUENCE [LARGE SCALE GENOMIC DNA]</scope>
    <source>
        <strain evidence="1 2">ATCC PRA-207</strain>
    </source>
</reference>
<name>A0A7J6TNU9_PEROL</name>
<evidence type="ECO:0000313" key="1">
    <source>
        <dbReference type="EMBL" id="KAF4746332.1"/>
    </source>
</evidence>
<accession>A0A7J6TNU9</accession>